<feature type="compositionally biased region" description="Acidic residues" evidence="1">
    <location>
        <begin position="373"/>
        <end position="384"/>
    </location>
</feature>
<protein>
    <submittedName>
        <fullName evidence="2">Uncharacterized protein</fullName>
    </submittedName>
</protein>
<dbReference type="EMBL" id="CP000498">
    <property type="protein sequence ID" value="ABN66357.2"/>
    <property type="molecule type" value="Genomic_DNA"/>
</dbReference>
<dbReference type="RefSeq" id="XP_001384386.2">
    <property type="nucleotide sequence ID" value="XM_001384349.1"/>
</dbReference>
<evidence type="ECO:0000256" key="1">
    <source>
        <dbReference type="SAM" id="MobiDB-lite"/>
    </source>
</evidence>
<dbReference type="HOGENOM" id="CLU_502582_0_0_1"/>
<feature type="compositionally biased region" description="Polar residues" evidence="1">
    <location>
        <begin position="415"/>
        <end position="431"/>
    </location>
</feature>
<dbReference type="KEGG" id="pic:PICST_31308"/>
<dbReference type="GeneID" id="4838685"/>
<reference evidence="2 3" key="1">
    <citation type="journal article" date="2007" name="Nat. Biotechnol.">
        <title>Genome sequence of the lignocellulose-bioconverting and xylose-fermenting yeast Pichia stipitis.</title>
        <authorList>
            <person name="Jeffries T.W."/>
            <person name="Grigoriev I.V."/>
            <person name="Grimwood J."/>
            <person name="Laplaza J.M."/>
            <person name="Aerts A."/>
            <person name="Salamov A."/>
            <person name="Schmutz J."/>
            <person name="Lindquist E."/>
            <person name="Dehal P."/>
            <person name="Shapiro H."/>
            <person name="Jin Y.S."/>
            <person name="Passoth V."/>
            <person name="Richardson P.M."/>
        </authorList>
    </citation>
    <scope>NUCLEOTIDE SEQUENCE [LARGE SCALE GENOMIC DNA]</scope>
    <source>
        <strain evidence="3">ATCC 58785 / CBS 6054 / NBRC 10063 / NRRL Y-11545</strain>
    </source>
</reference>
<dbReference type="SUPFAM" id="SSF58022">
    <property type="entry name" value="XRCC4, C-terminal oligomerization domain"/>
    <property type="match status" value="1"/>
</dbReference>
<keyword evidence="3" id="KW-1185">Reference proteome</keyword>
<dbReference type="eggNOG" id="ENOG502RQ34">
    <property type="taxonomic scope" value="Eukaryota"/>
</dbReference>
<name>A3LT75_PICST</name>
<dbReference type="InParanoid" id="A3LT75"/>
<feature type="compositionally biased region" description="Basic and acidic residues" evidence="1">
    <location>
        <begin position="521"/>
        <end position="534"/>
    </location>
</feature>
<feature type="compositionally biased region" description="Basic and acidic residues" evidence="1">
    <location>
        <begin position="403"/>
        <end position="414"/>
    </location>
</feature>
<dbReference type="OMA" id="FNWMELY"/>
<feature type="compositionally biased region" description="Basic and acidic residues" evidence="1">
    <location>
        <begin position="279"/>
        <end position="288"/>
    </location>
</feature>
<feature type="compositionally biased region" description="Acidic residues" evidence="1">
    <location>
        <begin position="476"/>
        <end position="490"/>
    </location>
</feature>
<dbReference type="Proteomes" id="UP000002258">
    <property type="component" value="Chromosome 4"/>
</dbReference>
<sequence>MSLTAGYEDGTFHYTLTKKSISGVFRTRAASNENIEEEEYASVIQELFPLDNEDVLEQERKYPNLQLSVKISAKAEYYDAETKELIEEDNDPNQNPVELSIKTDSRVPVTVAIIELTPVNLEEEPHLKDEGNLFNWMDLLLTQNQSMVSQIKSLQKTIETLKEENFQMHNGYQIAKNEYKFIIDDLEQKFYQVLNAKKDKIWELTKKTVPTNRVEHLNQEFLKDSSKLVAIDKDMIPDKLDDKYLKQRKRKTETKTEGSPKKRARRGRKKAESEEQEVEENKKDITVKEEEEEDLDVVAPRRRSLRRRSDVIVKKEPDSQAPLINSFSDREILNSVLEKSEDDEEDEEASEHEDGDEYDDDNDLYESNHSDDDYVEHDEDEEKIENENTQPDFGKSVDTVDLEAGKDKDSEKLVSDSTDIVSDSLEGQIQRSKVVLDFESSERIQLTGVKEERKEENEESNEANASQEALETDYGSSDDQEQNNHEEDELETRNIRNNGGDISEEEGKIGDNANKADTNADADKQVDANSKDAETDYSSDED</sequence>
<organism evidence="2 3">
    <name type="scientific">Scheffersomyces stipitis (strain ATCC 58785 / CBS 6054 / NBRC 10063 / NRRL Y-11545)</name>
    <name type="common">Yeast</name>
    <name type="synonym">Pichia stipitis</name>
    <dbReference type="NCBI Taxonomy" id="322104"/>
    <lineage>
        <taxon>Eukaryota</taxon>
        <taxon>Fungi</taxon>
        <taxon>Dikarya</taxon>
        <taxon>Ascomycota</taxon>
        <taxon>Saccharomycotina</taxon>
        <taxon>Pichiomycetes</taxon>
        <taxon>Debaryomycetaceae</taxon>
        <taxon>Scheffersomyces</taxon>
    </lineage>
</organism>
<dbReference type="OrthoDB" id="4094308at2759"/>
<proteinExistence type="predicted"/>
<dbReference type="Gene3D" id="1.20.5.370">
    <property type="match status" value="1"/>
</dbReference>
<gene>
    <name evidence="2" type="ORF">PICST_31308</name>
</gene>
<feature type="compositionally biased region" description="Acidic residues" evidence="1">
    <location>
        <begin position="340"/>
        <end position="364"/>
    </location>
</feature>
<evidence type="ECO:0000313" key="3">
    <source>
        <dbReference type="Proteomes" id="UP000002258"/>
    </source>
</evidence>
<dbReference type="InterPro" id="IPR014751">
    <property type="entry name" value="XRCC4-like_C"/>
</dbReference>
<accession>A3LT75</accession>
<dbReference type="AlphaFoldDB" id="A3LT75"/>
<feature type="compositionally biased region" description="Basic and acidic residues" evidence="1">
    <location>
        <begin position="307"/>
        <end position="318"/>
    </location>
</feature>
<feature type="region of interest" description="Disordered" evidence="1">
    <location>
        <begin position="242"/>
        <end position="542"/>
    </location>
</feature>
<evidence type="ECO:0000313" key="2">
    <source>
        <dbReference type="EMBL" id="ABN66357.2"/>
    </source>
</evidence>